<keyword evidence="5 9" id="KW-0627">Porphyrin biosynthesis</keyword>
<gene>
    <name evidence="11" type="ORF">IPOD504_LOCUS14110</name>
</gene>
<evidence type="ECO:0000256" key="6">
    <source>
        <dbReference type="ARBA" id="ARBA00025628"/>
    </source>
</evidence>
<comment type="catalytic activity">
    <reaction evidence="8 9">
        <text>2 5-aminolevulinate = porphobilinogen + 2 H2O + H(+)</text>
        <dbReference type="Rhea" id="RHEA:24064"/>
        <dbReference type="ChEBI" id="CHEBI:15377"/>
        <dbReference type="ChEBI" id="CHEBI:15378"/>
        <dbReference type="ChEBI" id="CHEBI:58126"/>
        <dbReference type="ChEBI" id="CHEBI:356416"/>
        <dbReference type="EC" id="4.2.1.24"/>
    </reaction>
</comment>
<evidence type="ECO:0000256" key="1">
    <source>
        <dbReference type="ARBA" id="ARBA00004694"/>
    </source>
</evidence>
<accession>A0ABN8IVC1</accession>
<proteinExistence type="inferred from homology"/>
<dbReference type="InterPro" id="IPR001731">
    <property type="entry name" value="ALAD"/>
</dbReference>
<dbReference type="Gene3D" id="3.20.20.70">
    <property type="entry name" value="Aldolase class I"/>
    <property type="match status" value="1"/>
</dbReference>
<protein>
    <recommendedName>
        <fullName evidence="9">Delta-aminolevulinic acid dehydratase</fullName>
        <ecNumber evidence="9">4.2.1.24</ecNumber>
    </recommendedName>
</protein>
<reference evidence="11" key="1">
    <citation type="submission" date="2022-03" db="EMBL/GenBank/DDBJ databases">
        <authorList>
            <person name="Martin H S."/>
        </authorList>
    </citation>
    <scope>NUCLEOTIDE SEQUENCE</scope>
</reference>
<evidence type="ECO:0000256" key="5">
    <source>
        <dbReference type="ARBA" id="ARBA00023244"/>
    </source>
</evidence>
<evidence type="ECO:0000256" key="3">
    <source>
        <dbReference type="ARBA" id="ARBA00023133"/>
    </source>
</evidence>
<sequence length="335" mass="36750">MNDLFLAPEHVLQGGYFHETLRRLQEPNTGIEPHNVMYPVFLLENEDGFQAVSSMPNVYRYGVNKLIPALTELVKKGLKSILIFGVIESLDKDSIGSNADSPQNPVVKALPKLREALPQLVLAADVCLCPYTSHGHCGLLTANGSIDYAESVKRIAEVALAYAKAGAHIVAPSDMMDNRIKAIKSALIENKLQNQVSVLSYSCKFASSMYGPFRDTMKSSPMAGDRKCYQLPPGSAGLAARAAARDVAEGADFLMVKPGLPYIDIVRQTKDKFPDHPLFVYQVSGEYAMICRSGDSKEVETILMETLTCMRRAGADCIITYFAPLILDIILSRKQ</sequence>
<dbReference type="InterPro" id="IPR030656">
    <property type="entry name" value="ALAD_AS"/>
</dbReference>
<dbReference type="InterPro" id="IPR013785">
    <property type="entry name" value="Aldolase_TIM"/>
</dbReference>
<comment type="function">
    <text evidence="6">Catalyzes an early step in the biosynthesis of tetrapyrroles. Binds two molecules of 5-aminolevulinate per subunit, each at a distinct site, and catalyzes their condensation to form porphobilinogen.</text>
</comment>
<comment type="subunit">
    <text evidence="7">Homooctamer; active form. Homohexamer; low activity form.</text>
</comment>
<evidence type="ECO:0000256" key="4">
    <source>
        <dbReference type="ARBA" id="ARBA00023239"/>
    </source>
</evidence>
<evidence type="ECO:0000256" key="2">
    <source>
        <dbReference type="ARBA" id="ARBA00008055"/>
    </source>
</evidence>
<name>A0ABN8IVC1_9NEOP</name>
<dbReference type="Proteomes" id="UP000837857">
    <property type="component" value="Chromosome 5"/>
</dbReference>
<comment type="pathway">
    <text evidence="1">Porphyrin-containing compound metabolism; protoporphyrin-IX biosynthesis; coproporphyrinogen-III from 5-aminolevulinate: step 1/4.</text>
</comment>
<dbReference type="SUPFAM" id="SSF51569">
    <property type="entry name" value="Aldolase"/>
    <property type="match status" value="1"/>
</dbReference>
<dbReference type="EMBL" id="OW152817">
    <property type="protein sequence ID" value="CAH2068184.1"/>
    <property type="molecule type" value="Genomic_DNA"/>
</dbReference>
<keyword evidence="3" id="KW-0350">Heme biosynthesis</keyword>
<evidence type="ECO:0000256" key="8">
    <source>
        <dbReference type="ARBA" id="ARBA00047651"/>
    </source>
</evidence>
<dbReference type="PANTHER" id="PTHR11458:SF0">
    <property type="entry name" value="DELTA-AMINOLEVULINIC ACID DEHYDRATASE"/>
    <property type="match status" value="1"/>
</dbReference>
<evidence type="ECO:0000256" key="9">
    <source>
        <dbReference type="RuleBase" id="RU000515"/>
    </source>
</evidence>
<keyword evidence="12" id="KW-1185">Reference proteome</keyword>
<evidence type="ECO:0000313" key="11">
    <source>
        <dbReference type="EMBL" id="CAH2068184.1"/>
    </source>
</evidence>
<organism evidence="11 12">
    <name type="scientific">Iphiclides podalirius</name>
    <name type="common">scarce swallowtail</name>
    <dbReference type="NCBI Taxonomy" id="110791"/>
    <lineage>
        <taxon>Eukaryota</taxon>
        <taxon>Metazoa</taxon>
        <taxon>Ecdysozoa</taxon>
        <taxon>Arthropoda</taxon>
        <taxon>Hexapoda</taxon>
        <taxon>Insecta</taxon>
        <taxon>Pterygota</taxon>
        <taxon>Neoptera</taxon>
        <taxon>Endopterygota</taxon>
        <taxon>Lepidoptera</taxon>
        <taxon>Glossata</taxon>
        <taxon>Ditrysia</taxon>
        <taxon>Papilionoidea</taxon>
        <taxon>Papilionidae</taxon>
        <taxon>Papilioninae</taxon>
        <taxon>Iphiclides</taxon>
    </lineage>
</organism>
<comment type="similarity">
    <text evidence="2 10">Belongs to the ALAD family.</text>
</comment>
<keyword evidence="4 9" id="KW-0456">Lyase</keyword>
<dbReference type="NCBIfam" id="NF006762">
    <property type="entry name" value="PRK09283.1"/>
    <property type="match status" value="1"/>
</dbReference>
<evidence type="ECO:0000256" key="10">
    <source>
        <dbReference type="RuleBase" id="RU004161"/>
    </source>
</evidence>
<dbReference type="PIRSF" id="PIRSF001415">
    <property type="entry name" value="Porphbilin_synth"/>
    <property type="match status" value="1"/>
</dbReference>
<dbReference type="Pfam" id="PF00490">
    <property type="entry name" value="ALAD"/>
    <property type="match status" value="1"/>
</dbReference>
<evidence type="ECO:0000313" key="12">
    <source>
        <dbReference type="Proteomes" id="UP000837857"/>
    </source>
</evidence>
<dbReference type="PANTHER" id="PTHR11458">
    <property type="entry name" value="DELTA-AMINOLEVULINIC ACID DEHYDRATASE"/>
    <property type="match status" value="1"/>
</dbReference>
<dbReference type="EC" id="4.2.1.24" evidence="9"/>
<evidence type="ECO:0000256" key="7">
    <source>
        <dbReference type="ARBA" id="ARBA00025861"/>
    </source>
</evidence>
<dbReference type="PROSITE" id="PS00169">
    <property type="entry name" value="D_ALA_DEHYDRATASE"/>
    <property type="match status" value="1"/>
</dbReference>
<feature type="non-terminal residue" evidence="11">
    <location>
        <position position="1"/>
    </location>
</feature>
<dbReference type="PRINTS" id="PR00144">
    <property type="entry name" value="DALDHYDRTASE"/>
</dbReference>
<dbReference type="SMART" id="SM01004">
    <property type="entry name" value="ALAD"/>
    <property type="match status" value="1"/>
</dbReference>